<dbReference type="SUPFAM" id="SSF52218">
    <property type="entry name" value="Flavoproteins"/>
    <property type="match status" value="1"/>
</dbReference>
<keyword evidence="5" id="KW-1185">Reference proteome</keyword>
<evidence type="ECO:0000256" key="2">
    <source>
        <dbReference type="ARBA" id="ARBA00023002"/>
    </source>
</evidence>
<evidence type="ECO:0000256" key="1">
    <source>
        <dbReference type="ARBA" id="ARBA00006252"/>
    </source>
</evidence>
<feature type="domain" description="Flavodoxin-like fold" evidence="3">
    <location>
        <begin position="2"/>
        <end position="183"/>
    </location>
</feature>
<accession>A0A420BFA3</accession>
<dbReference type="EMBL" id="RAPY01000001">
    <property type="protein sequence ID" value="RKE55380.1"/>
    <property type="molecule type" value="Genomic_DNA"/>
</dbReference>
<dbReference type="Proteomes" id="UP000286246">
    <property type="component" value="Unassembled WGS sequence"/>
</dbReference>
<dbReference type="PANTHER" id="PTHR10204:SF34">
    <property type="entry name" value="NAD(P)H DEHYDROGENASE [QUINONE] 1 ISOFORM 1"/>
    <property type="match status" value="1"/>
</dbReference>
<dbReference type="PANTHER" id="PTHR10204">
    <property type="entry name" value="NAD P H OXIDOREDUCTASE-RELATED"/>
    <property type="match status" value="1"/>
</dbReference>
<proteinExistence type="inferred from homology"/>
<dbReference type="OrthoDB" id="652200at2"/>
<sequence length="213" mass="24480">MKKILVINGHPDKESFNTAIADKYIKTALDLGAEVRYIHIGALNFNPNLQFGYRQRMELEPDLLKALEDIHWSDHQVWIHPIWWLGMPSIMKGFFDRAFLPGITFRRHKSQPTEGLLKGKTGHIITTAGDMSLEVYQDVYKSSGLVQLQKGILEYCGLTIIQHNFIGPVHEFNERDYQEILDNVKAIAQADTNLIANYDNKFHPHEHTEEGVQ</sequence>
<dbReference type="GO" id="GO:0005829">
    <property type="term" value="C:cytosol"/>
    <property type="evidence" value="ECO:0007669"/>
    <property type="project" value="TreeGrafter"/>
</dbReference>
<dbReference type="Pfam" id="PF02525">
    <property type="entry name" value="Flavodoxin_2"/>
    <property type="match status" value="1"/>
</dbReference>
<name>A0A420BFA3_SPHD1</name>
<dbReference type="InterPro" id="IPR029039">
    <property type="entry name" value="Flavoprotein-like_sf"/>
</dbReference>
<comment type="caution">
    <text evidence="4">The sequence shown here is derived from an EMBL/GenBank/DDBJ whole genome shotgun (WGS) entry which is preliminary data.</text>
</comment>
<comment type="similarity">
    <text evidence="1">Belongs to the NAD(P)H dehydrogenase (quinone) family.</text>
</comment>
<dbReference type="RefSeq" id="WP_120257168.1">
    <property type="nucleotide sequence ID" value="NZ_RAPY01000001.1"/>
</dbReference>
<dbReference type="InterPro" id="IPR051545">
    <property type="entry name" value="NAD(P)H_dehydrogenase_qn"/>
</dbReference>
<dbReference type="AlphaFoldDB" id="A0A420BFA3"/>
<evidence type="ECO:0000259" key="3">
    <source>
        <dbReference type="Pfam" id="PF02525"/>
    </source>
</evidence>
<dbReference type="Gene3D" id="3.40.50.360">
    <property type="match status" value="1"/>
</dbReference>
<protein>
    <submittedName>
        <fullName evidence="4">Putative NADPH-quinone reductase</fullName>
    </submittedName>
</protein>
<keyword evidence="2" id="KW-0560">Oxidoreductase</keyword>
<dbReference type="InterPro" id="IPR003680">
    <property type="entry name" value="Flavodoxin_fold"/>
</dbReference>
<evidence type="ECO:0000313" key="4">
    <source>
        <dbReference type="EMBL" id="RKE55380.1"/>
    </source>
</evidence>
<reference evidence="4 5" key="1">
    <citation type="submission" date="2018-09" db="EMBL/GenBank/DDBJ databases">
        <title>Genomic Encyclopedia of Type Strains, Phase III (KMG-III): the genomes of soil and plant-associated and newly described type strains.</title>
        <authorList>
            <person name="Whitman W."/>
        </authorList>
    </citation>
    <scope>NUCLEOTIDE SEQUENCE [LARGE SCALE GENOMIC DNA]</scope>
    <source>
        <strain evidence="4 5">CECT 7938</strain>
    </source>
</reference>
<gene>
    <name evidence="4" type="ORF">DFQ12_0211</name>
</gene>
<organism evidence="4 5">
    <name type="scientific">Sphingobacterium detergens</name>
    <dbReference type="NCBI Taxonomy" id="1145106"/>
    <lineage>
        <taxon>Bacteria</taxon>
        <taxon>Pseudomonadati</taxon>
        <taxon>Bacteroidota</taxon>
        <taxon>Sphingobacteriia</taxon>
        <taxon>Sphingobacteriales</taxon>
        <taxon>Sphingobacteriaceae</taxon>
        <taxon>Sphingobacterium</taxon>
    </lineage>
</organism>
<dbReference type="GO" id="GO:0003955">
    <property type="term" value="F:NAD(P)H dehydrogenase (quinone) activity"/>
    <property type="evidence" value="ECO:0007669"/>
    <property type="project" value="TreeGrafter"/>
</dbReference>
<evidence type="ECO:0000313" key="5">
    <source>
        <dbReference type="Proteomes" id="UP000286246"/>
    </source>
</evidence>